<gene>
    <name evidence="3" type="ORF">I206_07215</name>
    <name evidence="4" type="ORF">I206_106411</name>
</gene>
<evidence type="ECO:0000313" key="3">
    <source>
        <dbReference type="EMBL" id="OCF46828.1"/>
    </source>
</evidence>
<keyword evidence="1" id="KW-0175">Coiled coil</keyword>
<feature type="compositionally biased region" description="Basic and acidic residues" evidence="2">
    <location>
        <begin position="152"/>
        <end position="163"/>
    </location>
</feature>
<reference evidence="4" key="4">
    <citation type="submission" date="2024-02" db="EMBL/GenBank/DDBJ databases">
        <title>Comparative genomics of Cryptococcus and Kwoniella reveals pathogenesis evolution and contrasting modes of karyotype evolution via chromosome fusion or intercentromeric recombination.</title>
        <authorList>
            <person name="Coelho M.A."/>
            <person name="David-Palma M."/>
            <person name="Shea T."/>
            <person name="Bowers K."/>
            <person name="McGinley-Smith S."/>
            <person name="Mohammad A.W."/>
            <person name="Gnirke A."/>
            <person name="Yurkov A.M."/>
            <person name="Nowrousian M."/>
            <person name="Sun S."/>
            <person name="Cuomo C.A."/>
            <person name="Heitman J."/>
        </authorList>
    </citation>
    <scope>NUCLEOTIDE SEQUENCE</scope>
    <source>
        <strain evidence="4">CBS 10737</strain>
    </source>
</reference>
<dbReference type="RefSeq" id="XP_019008047.1">
    <property type="nucleotide sequence ID" value="XM_019158909.1"/>
</dbReference>
<feature type="compositionally biased region" description="Polar residues" evidence="2">
    <location>
        <begin position="52"/>
        <end position="70"/>
    </location>
</feature>
<dbReference type="EMBL" id="KI894015">
    <property type="protein sequence ID" value="OCF46828.1"/>
    <property type="molecule type" value="Genomic_DNA"/>
</dbReference>
<dbReference type="EMBL" id="CP144527">
    <property type="protein sequence ID" value="WWC72449.1"/>
    <property type="molecule type" value="Genomic_DNA"/>
</dbReference>
<dbReference type="AlphaFoldDB" id="A0A1B9HU85"/>
<accession>A0A1B9HU85</accession>
<evidence type="ECO:0000313" key="4">
    <source>
        <dbReference type="EMBL" id="WWC72449.1"/>
    </source>
</evidence>
<feature type="region of interest" description="Disordered" evidence="2">
    <location>
        <begin position="30"/>
        <end position="70"/>
    </location>
</feature>
<reference evidence="3" key="3">
    <citation type="submission" date="2016-07" db="EMBL/GenBank/DDBJ databases">
        <title>Evolution of pathogenesis and genome organization in the Tremellales.</title>
        <authorList>
            <person name="Cuomo C."/>
            <person name="Litvintseva A."/>
            <person name="Heitman J."/>
            <person name="Chen Y."/>
            <person name="Sun S."/>
            <person name="Springer D."/>
            <person name="Dromer F."/>
            <person name="Young S."/>
            <person name="Zeng Q."/>
            <person name="Chapman S."/>
            <person name="Gujja S."/>
            <person name="Saif S."/>
            <person name="Birren B."/>
        </authorList>
    </citation>
    <scope>NUCLEOTIDE SEQUENCE</scope>
    <source>
        <strain evidence="3">CBS 10737</strain>
    </source>
</reference>
<reference evidence="3" key="1">
    <citation type="submission" date="2013-07" db="EMBL/GenBank/DDBJ databases">
        <title>The Genome Sequence of Cryptococcus pinus CBS10737.</title>
        <authorList>
            <consortium name="The Broad Institute Genome Sequencing Platform"/>
            <person name="Cuomo C."/>
            <person name="Litvintseva A."/>
            <person name="Chen Y."/>
            <person name="Heitman J."/>
            <person name="Sun S."/>
            <person name="Springer D."/>
            <person name="Dromer F."/>
            <person name="Young S.K."/>
            <person name="Zeng Q."/>
            <person name="Gargeya S."/>
            <person name="Fitzgerald M."/>
            <person name="Abouelleil A."/>
            <person name="Alvarado L."/>
            <person name="Berlin A.M."/>
            <person name="Chapman S.B."/>
            <person name="Dewar J."/>
            <person name="Goldberg J."/>
            <person name="Griggs A."/>
            <person name="Gujja S."/>
            <person name="Hansen M."/>
            <person name="Howarth C."/>
            <person name="Imamovic A."/>
            <person name="Larimer J."/>
            <person name="McCowan C."/>
            <person name="Murphy C."/>
            <person name="Pearson M."/>
            <person name="Priest M."/>
            <person name="Roberts A."/>
            <person name="Saif S."/>
            <person name="Shea T."/>
            <person name="Sykes S."/>
            <person name="Wortman J."/>
            <person name="Nusbaum C."/>
            <person name="Birren B."/>
        </authorList>
    </citation>
    <scope>NUCLEOTIDE SEQUENCE [LARGE SCALE GENOMIC DNA]</scope>
    <source>
        <strain evidence="3">CBS 10737</strain>
    </source>
</reference>
<protein>
    <submittedName>
        <fullName evidence="3">Uncharacterized protein</fullName>
    </submittedName>
</protein>
<proteinExistence type="predicted"/>
<feature type="coiled-coil region" evidence="1">
    <location>
        <begin position="206"/>
        <end position="233"/>
    </location>
</feature>
<keyword evidence="5" id="KW-1185">Reference proteome</keyword>
<name>A0A1B9HU85_9TREE</name>
<feature type="region of interest" description="Disordered" evidence="2">
    <location>
        <begin position="149"/>
        <end position="199"/>
    </location>
</feature>
<dbReference type="Proteomes" id="UP000094020">
    <property type="component" value="Chromosome 9"/>
</dbReference>
<evidence type="ECO:0000313" key="5">
    <source>
        <dbReference type="Proteomes" id="UP000094020"/>
    </source>
</evidence>
<organism evidence="3">
    <name type="scientific">Kwoniella pini CBS 10737</name>
    <dbReference type="NCBI Taxonomy" id="1296096"/>
    <lineage>
        <taxon>Eukaryota</taxon>
        <taxon>Fungi</taxon>
        <taxon>Dikarya</taxon>
        <taxon>Basidiomycota</taxon>
        <taxon>Agaricomycotina</taxon>
        <taxon>Tremellomycetes</taxon>
        <taxon>Tremellales</taxon>
        <taxon>Cryptococcaceae</taxon>
        <taxon>Kwoniella</taxon>
    </lineage>
</organism>
<reference evidence="4" key="2">
    <citation type="submission" date="2013-07" db="EMBL/GenBank/DDBJ databases">
        <authorList>
            <consortium name="The Broad Institute Genome Sequencing Platform"/>
            <person name="Cuomo C."/>
            <person name="Litvintseva A."/>
            <person name="Chen Y."/>
            <person name="Heitman J."/>
            <person name="Sun S."/>
            <person name="Springer D."/>
            <person name="Dromer F."/>
            <person name="Young S.K."/>
            <person name="Zeng Q."/>
            <person name="Gargeya S."/>
            <person name="Fitzgerald M."/>
            <person name="Abouelleil A."/>
            <person name="Alvarado L."/>
            <person name="Berlin A.M."/>
            <person name="Chapman S.B."/>
            <person name="Dewar J."/>
            <person name="Goldberg J."/>
            <person name="Griggs A."/>
            <person name="Gujja S."/>
            <person name="Hansen M."/>
            <person name="Howarth C."/>
            <person name="Imamovic A."/>
            <person name="Larimer J."/>
            <person name="McCowan C."/>
            <person name="Murphy C."/>
            <person name="Pearson M."/>
            <person name="Priest M."/>
            <person name="Roberts A."/>
            <person name="Saif S."/>
            <person name="Shea T."/>
            <person name="Sykes S."/>
            <person name="Wortman J."/>
            <person name="Nusbaum C."/>
            <person name="Birren B."/>
        </authorList>
    </citation>
    <scope>NUCLEOTIDE SEQUENCE</scope>
    <source>
        <strain evidence="4">CBS 10737</strain>
    </source>
</reference>
<dbReference type="KEGG" id="kpin:30175584"/>
<dbReference type="GeneID" id="30175584"/>
<evidence type="ECO:0000256" key="2">
    <source>
        <dbReference type="SAM" id="MobiDB-lite"/>
    </source>
</evidence>
<evidence type="ECO:0000256" key="1">
    <source>
        <dbReference type="SAM" id="Coils"/>
    </source>
</evidence>
<feature type="compositionally biased region" description="Polar residues" evidence="2">
    <location>
        <begin position="177"/>
        <end position="199"/>
    </location>
</feature>
<sequence length="327" mass="36451">MESDKQHSNPGVNNVIDDEWADRWLNEAFQEMNDESASGQNGNGGWTANYGGHQQAQVEDTFHDTNPNFDPNQLTIYPAYSGEQANDPLYNSYLGYRSSANSFDFPPYVPPFSVDDANMSSARNSANGLPSGVEASNFTQRVSNDQASFIDQGHDGNQGHDDPQDSANTPHALIQETPDSSGNDNDVSTAEYGVSTTAGRISSKRIEEVLRSIRRNEKQVEELRSKIATKEKISEDDSSITFLAKDPTTNIKLPTAPDRLYYPEDKAEEDRLRALARDSRACADRPIPADDNLDYASERERTVYCACVSKELTLKRLRKELKVRLNE</sequence>